<feature type="region of interest" description="Disordered" evidence="1">
    <location>
        <begin position="655"/>
        <end position="821"/>
    </location>
</feature>
<dbReference type="OrthoDB" id="3645374at2759"/>
<feature type="compositionally biased region" description="Basic residues" evidence="1">
    <location>
        <begin position="662"/>
        <end position="671"/>
    </location>
</feature>
<reference evidence="3 5" key="2">
    <citation type="submission" date="2023-09" db="EMBL/GenBank/DDBJ databases">
        <title>Complete-Gapless Cercospora beticola genome.</title>
        <authorList>
            <person name="Wyatt N.A."/>
            <person name="Spanner R.E."/>
            <person name="Bolton M.D."/>
        </authorList>
    </citation>
    <scope>NUCLEOTIDE SEQUENCE [LARGE SCALE GENOMIC DNA]</scope>
    <source>
        <strain evidence="3">Cb09-40</strain>
    </source>
</reference>
<accession>A0A2G5HIA1</accession>
<evidence type="ECO:0000313" key="5">
    <source>
        <dbReference type="Proteomes" id="UP001302367"/>
    </source>
</evidence>
<dbReference type="Proteomes" id="UP000230605">
    <property type="component" value="Chromosome 7"/>
</dbReference>
<protein>
    <submittedName>
        <fullName evidence="2">Uncharacterized protein</fullName>
    </submittedName>
</protein>
<evidence type="ECO:0000313" key="3">
    <source>
        <dbReference type="EMBL" id="WPB06527.1"/>
    </source>
</evidence>
<proteinExistence type="predicted"/>
<dbReference type="AlphaFoldDB" id="A0A2G5HIA1"/>
<evidence type="ECO:0000256" key="1">
    <source>
        <dbReference type="SAM" id="MobiDB-lite"/>
    </source>
</evidence>
<dbReference type="EMBL" id="CP134190">
    <property type="protein sequence ID" value="WPB06527.1"/>
    <property type="molecule type" value="Genomic_DNA"/>
</dbReference>
<feature type="compositionally biased region" description="Acidic residues" evidence="1">
    <location>
        <begin position="738"/>
        <end position="749"/>
    </location>
</feature>
<sequence>MASDSAVRPNPVLLISIDLGSFYLKCWAKHVPAGRHADDTTPYAVYLMPGFRKIRLSLLIVPDEQGESKLLWGDEVTQHLRHHPEDSHRVFDNIKLALCAKYNHHAAVRHIREVLGCPQGESVLGNIQHVYTLMLEKARNACLRWYTYDSDQGSAMNPDYWRAVPVELKVTIPAMWNETAQSIMKHAALDAGYRNVRLYLEPLCAAAAEMTKLISQRLLEDVAMTRIKAASVPDGRPVMVAVGEAAGDSLGCHVVHELTWQCFEFSPELRRHGGLANCSRLLQGLSEAEMRRQLSSYVEDRMKKPDPRDFPVMIESAAPPGPGELSNIMVKFTGNALQQCIHTWASKIADFVERFLDTDQCQELDLRRAHLTGGGSSNTYVVAELRKALESRHIDVRVPDSDEADMAVARGGLEQYPTNEADDLPEGFYYLCQAEPYDHKRHKDVGMDWKSQDGYRKAVSTTTPKLAAPSHEDPDRWFALDRLQLAYQHSLSGPKQPPRYVSMDFPIDANFNTQFKFDIYFCKDFHRDGSALRSKDGKVKPKFSKFLVELADVEVDSSRYNFEKYDNNGTPYFNVLGLVEISGSAQELNLVVRLLEPGQPLKWQKPLGAKRFDNADLILDPSVDYRYITIIRREIWAPYRSHAISSASRAVATSTKVAPCSSKRRSKKGIAVKRSIGTRSNRTRHVRSSKQPAQVDPAVRNLLADEATCTSDTETIRPPVNNPKSRSVRKRKSYAVPADDDQASSETSDDQVPSEVSHIAKEDAAYSGAERNSLWQRPRSRLTTPTMLIGHKRRRPEDRTDVSLDQRPPSPRGQSCEPWGTLATPESLVISRLASTECDEEERNALINAFLEDKIPE</sequence>
<keyword evidence="5" id="KW-1185">Reference proteome</keyword>
<name>A0A2G5HIA1_CERBT</name>
<feature type="compositionally biased region" description="Basic and acidic residues" evidence="1">
    <location>
        <begin position="795"/>
        <end position="804"/>
    </location>
</feature>
<dbReference type="Proteomes" id="UP001302367">
    <property type="component" value="Chromosome 7"/>
</dbReference>
<dbReference type="Gene3D" id="3.30.420.40">
    <property type="match status" value="1"/>
</dbReference>
<dbReference type="InterPro" id="IPR043129">
    <property type="entry name" value="ATPase_NBD"/>
</dbReference>
<dbReference type="SUPFAM" id="SSF53067">
    <property type="entry name" value="Actin-like ATPase domain"/>
    <property type="match status" value="2"/>
</dbReference>
<organism evidence="2 4">
    <name type="scientific">Cercospora beticola</name>
    <name type="common">Sugarbeet leaf spot fungus</name>
    <dbReference type="NCBI Taxonomy" id="122368"/>
    <lineage>
        <taxon>Eukaryota</taxon>
        <taxon>Fungi</taxon>
        <taxon>Dikarya</taxon>
        <taxon>Ascomycota</taxon>
        <taxon>Pezizomycotina</taxon>
        <taxon>Dothideomycetes</taxon>
        <taxon>Dothideomycetidae</taxon>
        <taxon>Mycosphaerellales</taxon>
        <taxon>Mycosphaerellaceae</taxon>
        <taxon>Cercospora</taxon>
    </lineage>
</organism>
<evidence type="ECO:0000313" key="4">
    <source>
        <dbReference type="Proteomes" id="UP000230605"/>
    </source>
</evidence>
<evidence type="ECO:0000313" key="2">
    <source>
        <dbReference type="EMBL" id="PIA92294.1"/>
    </source>
</evidence>
<dbReference type="EMBL" id="LKMD01000106">
    <property type="protein sequence ID" value="PIA92294.1"/>
    <property type="molecule type" value="Genomic_DNA"/>
</dbReference>
<reference evidence="2 4" key="1">
    <citation type="submission" date="2015-10" db="EMBL/GenBank/DDBJ databases">
        <title>The cercosporin biosynthetic gene cluster was horizontally transferred to several fungal lineages and shown to be expanded in Cercospora beticola based on microsynteny with recipient genomes.</title>
        <authorList>
            <person name="De Jonge R."/>
            <person name="Ebert M.K."/>
            <person name="Suttle J.C."/>
            <person name="Jurick Ii W.M."/>
            <person name="Secor G.A."/>
            <person name="Thomma B.P."/>
            <person name="Van De Peer Y."/>
            <person name="Bolton M.D."/>
        </authorList>
    </citation>
    <scope>NUCLEOTIDE SEQUENCE [LARGE SCALE GENOMIC DNA]</scope>
    <source>
        <strain evidence="2 4">09-40</strain>
    </source>
</reference>
<gene>
    <name evidence="2" type="ORF">CB0940_09183</name>
    <name evidence="3" type="ORF">RHO25_011184</name>
</gene>